<dbReference type="EMBL" id="JASCZI010241982">
    <property type="protein sequence ID" value="MED6208851.1"/>
    <property type="molecule type" value="Genomic_DNA"/>
</dbReference>
<comment type="caution">
    <text evidence="2">The sequence shown here is derived from an EMBL/GenBank/DDBJ whole genome shotgun (WGS) entry which is preliminary data.</text>
</comment>
<keyword evidence="3" id="KW-1185">Reference proteome</keyword>
<evidence type="ECO:0000313" key="3">
    <source>
        <dbReference type="Proteomes" id="UP001341840"/>
    </source>
</evidence>
<evidence type="ECO:0000313" key="2">
    <source>
        <dbReference type="EMBL" id="MED6208851.1"/>
    </source>
</evidence>
<proteinExistence type="predicted"/>
<accession>A0ABU6YG11</accession>
<evidence type="ECO:0000256" key="1">
    <source>
        <dbReference type="SAM" id="MobiDB-lite"/>
    </source>
</evidence>
<feature type="compositionally biased region" description="Polar residues" evidence="1">
    <location>
        <begin position="66"/>
        <end position="82"/>
    </location>
</feature>
<feature type="compositionally biased region" description="Basic and acidic residues" evidence="1">
    <location>
        <begin position="29"/>
        <end position="60"/>
    </location>
</feature>
<organism evidence="2 3">
    <name type="scientific">Stylosanthes scabra</name>
    <dbReference type="NCBI Taxonomy" id="79078"/>
    <lineage>
        <taxon>Eukaryota</taxon>
        <taxon>Viridiplantae</taxon>
        <taxon>Streptophyta</taxon>
        <taxon>Embryophyta</taxon>
        <taxon>Tracheophyta</taxon>
        <taxon>Spermatophyta</taxon>
        <taxon>Magnoliopsida</taxon>
        <taxon>eudicotyledons</taxon>
        <taxon>Gunneridae</taxon>
        <taxon>Pentapetalae</taxon>
        <taxon>rosids</taxon>
        <taxon>fabids</taxon>
        <taxon>Fabales</taxon>
        <taxon>Fabaceae</taxon>
        <taxon>Papilionoideae</taxon>
        <taxon>50 kb inversion clade</taxon>
        <taxon>dalbergioids sensu lato</taxon>
        <taxon>Dalbergieae</taxon>
        <taxon>Pterocarpus clade</taxon>
        <taxon>Stylosanthes</taxon>
    </lineage>
</organism>
<name>A0ABU6YG11_9FABA</name>
<protein>
    <submittedName>
        <fullName evidence="2">Uncharacterized protein</fullName>
    </submittedName>
</protein>
<reference evidence="2 3" key="1">
    <citation type="journal article" date="2023" name="Plants (Basel)">
        <title>Bridging the Gap: Combining Genomics and Transcriptomics Approaches to Understand Stylosanthes scabra, an Orphan Legume from the Brazilian Caatinga.</title>
        <authorList>
            <person name="Ferreira-Neto J.R.C."/>
            <person name="da Silva M.D."/>
            <person name="Binneck E."/>
            <person name="de Melo N.F."/>
            <person name="da Silva R.H."/>
            <person name="de Melo A.L.T.M."/>
            <person name="Pandolfi V."/>
            <person name="Bustamante F.O."/>
            <person name="Brasileiro-Vidal A.C."/>
            <person name="Benko-Iseppon A.M."/>
        </authorList>
    </citation>
    <scope>NUCLEOTIDE SEQUENCE [LARGE SCALE GENOMIC DNA]</scope>
    <source>
        <tissue evidence="2">Leaves</tissue>
    </source>
</reference>
<feature type="region of interest" description="Disordered" evidence="1">
    <location>
        <begin position="1"/>
        <end position="92"/>
    </location>
</feature>
<dbReference type="Proteomes" id="UP001341840">
    <property type="component" value="Unassembled WGS sequence"/>
</dbReference>
<gene>
    <name evidence="2" type="ORF">PIB30_049071</name>
</gene>
<sequence length="92" mass="10354">MPRYYPRQLSSAFERAEGANAVTETSEDDNGKREEEEVKDGPTKAEDNSDIVRDTAKETMDGAWTASKNGSQKPRNSTSTSQQREEDHNNHH</sequence>
<feature type="compositionally biased region" description="Basic and acidic residues" evidence="1">
    <location>
        <begin position="83"/>
        <end position="92"/>
    </location>
</feature>